<proteinExistence type="predicted"/>
<dbReference type="PIRSF" id="PIRSF000770">
    <property type="entry name" value="RNA_pol_sigma-SigE/K"/>
    <property type="match status" value="1"/>
</dbReference>
<dbReference type="EMBL" id="CP001631">
    <property type="protein sequence ID" value="ACU53579.1"/>
    <property type="molecule type" value="Genomic_DNA"/>
</dbReference>
<gene>
    <name evidence="6" type="ordered locus">Afer_0625</name>
</gene>
<accession>C7LXX1</accession>
<dbReference type="GO" id="GO:0004609">
    <property type="term" value="F:phosphatidylserine decarboxylase activity"/>
    <property type="evidence" value="ECO:0007669"/>
    <property type="project" value="UniProtKB-EC"/>
</dbReference>
<dbReference type="GO" id="GO:0003899">
    <property type="term" value="F:DNA-directed RNA polymerase activity"/>
    <property type="evidence" value="ECO:0007669"/>
    <property type="project" value="InterPro"/>
</dbReference>
<name>C7LXX1_ACIFD</name>
<dbReference type="NCBIfam" id="NF005413">
    <property type="entry name" value="PRK06986.1"/>
    <property type="match status" value="1"/>
</dbReference>
<dbReference type="InterPro" id="IPR012845">
    <property type="entry name" value="RNA_pol_sigma_FliA_WhiG"/>
</dbReference>
<keyword evidence="1" id="KW-0805">Transcription regulation</keyword>
<evidence type="ECO:0000313" key="7">
    <source>
        <dbReference type="Proteomes" id="UP000000771"/>
    </source>
</evidence>
<dbReference type="eggNOG" id="COG1191">
    <property type="taxonomic scope" value="Bacteria"/>
</dbReference>
<protein>
    <submittedName>
        <fullName evidence="6">RNA polymerase, sigma 28 subunit, FliA/WhiG</fullName>
        <ecNumber evidence="6">4.1.1.65</ecNumber>
    </submittedName>
</protein>
<evidence type="ECO:0000256" key="1">
    <source>
        <dbReference type="ARBA" id="ARBA00023015"/>
    </source>
</evidence>
<keyword evidence="6" id="KW-0456">Lyase</keyword>
<dbReference type="GO" id="GO:0016987">
    <property type="term" value="F:sigma factor activity"/>
    <property type="evidence" value="ECO:0007669"/>
    <property type="project" value="UniProtKB-KW"/>
</dbReference>
<dbReference type="Proteomes" id="UP000000771">
    <property type="component" value="Chromosome"/>
</dbReference>
<dbReference type="NCBIfam" id="TIGR02479">
    <property type="entry name" value="FliA_WhiG"/>
    <property type="match status" value="1"/>
</dbReference>
<dbReference type="RefSeq" id="WP_015798074.1">
    <property type="nucleotide sequence ID" value="NC_013124.1"/>
</dbReference>
<dbReference type="KEGG" id="afo:Afer_0625"/>
<keyword evidence="7" id="KW-1185">Reference proteome</keyword>
<dbReference type="HOGENOM" id="CLU_014793_8_1_11"/>
<dbReference type="InterPro" id="IPR007630">
    <property type="entry name" value="RNA_pol_sigma70_r4"/>
</dbReference>
<reference evidence="6 7" key="1">
    <citation type="journal article" date="2009" name="Stand. Genomic Sci.">
        <title>Complete genome sequence of Acidimicrobium ferrooxidans type strain (ICP).</title>
        <authorList>
            <person name="Clum A."/>
            <person name="Nolan M."/>
            <person name="Lang E."/>
            <person name="Glavina Del Rio T."/>
            <person name="Tice H."/>
            <person name="Copeland A."/>
            <person name="Cheng J.F."/>
            <person name="Lucas S."/>
            <person name="Chen F."/>
            <person name="Bruce D."/>
            <person name="Goodwin L."/>
            <person name="Pitluck S."/>
            <person name="Ivanova N."/>
            <person name="Mavrommatis K."/>
            <person name="Mikhailova N."/>
            <person name="Pati A."/>
            <person name="Chen A."/>
            <person name="Palaniappan K."/>
            <person name="Goker M."/>
            <person name="Spring S."/>
            <person name="Land M."/>
            <person name="Hauser L."/>
            <person name="Chang Y.J."/>
            <person name="Jeffries C.C."/>
            <person name="Chain P."/>
            <person name="Bristow J."/>
            <person name="Eisen J.A."/>
            <person name="Markowitz V."/>
            <person name="Hugenholtz P."/>
            <person name="Kyrpides N.C."/>
            <person name="Klenk H.P."/>
            <person name="Lapidus A."/>
        </authorList>
    </citation>
    <scope>NUCLEOTIDE SEQUENCE [LARGE SCALE GENOMIC DNA]</scope>
    <source>
        <strain evidence="7">DSM 10331 / JCM 15462 / NBRC 103882 / ICP</strain>
    </source>
</reference>
<dbReference type="SUPFAM" id="SSF88946">
    <property type="entry name" value="Sigma2 domain of RNA polymerase sigma factors"/>
    <property type="match status" value="1"/>
</dbReference>
<dbReference type="InterPro" id="IPR014284">
    <property type="entry name" value="RNA_pol_sigma-70_dom"/>
</dbReference>
<keyword evidence="2" id="KW-0731">Sigma factor</keyword>
<dbReference type="PANTHER" id="PTHR30385:SF7">
    <property type="entry name" value="RNA POLYMERASE SIGMA FACTOR FLIA"/>
    <property type="match status" value="1"/>
</dbReference>
<dbReference type="InterPro" id="IPR013324">
    <property type="entry name" value="RNA_pol_sigma_r3/r4-like"/>
</dbReference>
<keyword evidence="4" id="KW-0804">Transcription</keyword>
<dbReference type="Pfam" id="PF04542">
    <property type="entry name" value="Sigma70_r2"/>
    <property type="match status" value="1"/>
</dbReference>
<evidence type="ECO:0000313" key="6">
    <source>
        <dbReference type="EMBL" id="ACU53579.1"/>
    </source>
</evidence>
<dbReference type="OrthoDB" id="9799825at2"/>
<evidence type="ECO:0000256" key="2">
    <source>
        <dbReference type="ARBA" id="ARBA00023082"/>
    </source>
</evidence>
<dbReference type="CDD" id="cd06171">
    <property type="entry name" value="Sigma70_r4"/>
    <property type="match status" value="1"/>
</dbReference>
<dbReference type="GO" id="GO:0003677">
    <property type="term" value="F:DNA binding"/>
    <property type="evidence" value="ECO:0007669"/>
    <property type="project" value="UniProtKB-KW"/>
</dbReference>
<dbReference type="PRINTS" id="PR00046">
    <property type="entry name" value="SIGMA70FCT"/>
</dbReference>
<dbReference type="SUPFAM" id="SSF88659">
    <property type="entry name" value="Sigma3 and sigma4 domains of RNA polymerase sigma factors"/>
    <property type="match status" value="2"/>
</dbReference>
<dbReference type="InterPro" id="IPR007627">
    <property type="entry name" value="RNA_pol_sigma70_r2"/>
</dbReference>
<dbReference type="GO" id="GO:0006352">
    <property type="term" value="P:DNA-templated transcription initiation"/>
    <property type="evidence" value="ECO:0007669"/>
    <property type="project" value="InterPro"/>
</dbReference>
<dbReference type="STRING" id="525909.Afer_0625"/>
<dbReference type="PROSITE" id="PS00716">
    <property type="entry name" value="SIGMA70_2"/>
    <property type="match status" value="1"/>
</dbReference>
<dbReference type="Pfam" id="PF04539">
    <property type="entry name" value="Sigma70_r3"/>
    <property type="match status" value="1"/>
</dbReference>
<dbReference type="InterPro" id="IPR013325">
    <property type="entry name" value="RNA_pol_sigma_r2"/>
</dbReference>
<dbReference type="PANTHER" id="PTHR30385">
    <property type="entry name" value="SIGMA FACTOR F FLAGELLAR"/>
    <property type="match status" value="1"/>
</dbReference>
<evidence type="ECO:0000256" key="3">
    <source>
        <dbReference type="ARBA" id="ARBA00023125"/>
    </source>
</evidence>
<keyword evidence="3" id="KW-0238">DNA-binding</keyword>
<dbReference type="Gene3D" id="1.20.140.160">
    <property type="match status" value="1"/>
</dbReference>
<dbReference type="InterPro" id="IPR000943">
    <property type="entry name" value="RNA_pol_sigma70"/>
</dbReference>
<dbReference type="Pfam" id="PF04545">
    <property type="entry name" value="Sigma70_r4"/>
    <property type="match status" value="1"/>
</dbReference>
<sequence>MSDDEVIESAWRRFKHDGDLEARNRLLEHYASLVRFVASRVAVGLPASVDPNDLASYGTFGLIDALEKFEPERGIKFETYAITRIKGAIIDELRAIDWVPRSVRAKAKSVEQAYAALEARLHRPPTDAEVASELGMSEDELLAIYSKISFLGLVGLDEVVMSGERGEGMTLGDTLADRRQSAGGAFEEQERRRMLADSINQLADREKTVLVLYYYEGFTLAEIGRILGVTESRICQIHSKAVLALRGKLGDLIG</sequence>
<dbReference type="EC" id="4.1.1.65" evidence="6"/>
<dbReference type="Gene3D" id="1.10.1740.10">
    <property type="match status" value="1"/>
</dbReference>
<evidence type="ECO:0000259" key="5">
    <source>
        <dbReference type="PROSITE" id="PS00716"/>
    </source>
</evidence>
<feature type="domain" description="RNA polymerase sigma-70" evidence="5">
    <location>
        <begin position="219"/>
        <end position="245"/>
    </location>
</feature>
<evidence type="ECO:0000256" key="4">
    <source>
        <dbReference type="ARBA" id="ARBA00023163"/>
    </source>
</evidence>
<organism evidence="6 7">
    <name type="scientific">Acidimicrobium ferrooxidans (strain DSM 10331 / JCM 15462 / NBRC 103882 / ICP)</name>
    <dbReference type="NCBI Taxonomy" id="525909"/>
    <lineage>
        <taxon>Bacteria</taxon>
        <taxon>Bacillati</taxon>
        <taxon>Actinomycetota</taxon>
        <taxon>Acidimicrobiia</taxon>
        <taxon>Acidimicrobiales</taxon>
        <taxon>Acidimicrobiaceae</taxon>
        <taxon>Acidimicrobium</taxon>
    </lineage>
</organism>
<dbReference type="InterPro" id="IPR007624">
    <property type="entry name" value="RNA_pol_sigma70_r3"/>
</dbReference>
<dbReference type="NCBIfam" id="TIGR02937">
    <property type="entry name" value="sigma70-ECF"/>
    <property type="match status" value="1"/>
</dbReference>
<dbReference type="AlphaFoldDB" id="C7LXX1"/>